<keyword evidence="1" id="KW-0436">Ligase</keyword>
<organism evidence="1 2">
    <name type="scientific">Nocardia higoensis</name>
    <dbReference type="NCBI Taxonomy" id="228599"/>
    <lineage>
        <taxon>Bacteria</taxon>
        <taxon>Bacillati</taxon>
        <taxon>Actinomycetota</taxon>
        <taxon>Actinomycetes</taxon>
        <taxon>Mycobacteriales</taxon>
        <taxon>Nocardiaceae</taxon>
        <taxon>Nocardia</taxon>
    </lineage>
</organism>
<sequence length="472" mass="51388">MGQQYAVAGFDQALEVFRTAVDRVPAYAKFLGEHGVDPAAIRTPAEFAALPPVTKDNYFQAYRRNDLLAGGDIGVAGIWSSSSGSTGRPGYWARDEIAHAQGVVLHGRILRQFGAHRRRTLVVVAFAMGNWIGGTYTMRSVEGLAARGYPVSVVAPGQNLETVRADIAELGPYYEQVVLAGYPPFVRDVLDGAGPEVLGQDLKLLLAGENITESWRDRVLELMGKPGRAEDTCLVYGTADAGMMGHETPTTIALRRLAEVDPRLRQRLFADAAVTPTLVEYDPRYRYTETDQAGRLLFTVANAMPLVRYRINDEGEVRTAAGLADELRRAGHGLRLRTCSPSSAFLVLRGRPDVAATFYAVKIRPDGIRAALADPRVQADLTGKFVLATVADARSRDQLHLRVELRPGARPAPGFARSVAAVVTEQLEATSAEYRELRRARGALAEPIVETMSFGGAEFRYAIKHTGLQRAG</sequence>
<dbReference type="Gene3D" id="3.40.50.12780">
    <property type="entry name" value="N-terminal domain of ligase-like"/>
    <property type="match status" value="1"/>
</dbReference>
<dbReference type="EMBL" id="JADLQN010000001">
    <property type="protein sequence ID" value="MBF6353188.1"/>
    <property type="molecule type" value="Genomic_DNA"/>
</dbReference>
<dbReference type="PANTHER" id="PTHR43845:SF1">
    <property type="entry name" value="BLR5969 PROTEIN"/>
    <property type="match status" value="1"/>
</dbReference>
<dbReference type="GO" id="GO:0016874">
    <property type="term" value="F:ligase activity"/>
    <property type="evidence" value="ECO:0007669"/>
    <property type="project" value="UniProtKB-KW"/>
</dbReference>
<dbReference type="RefSeq" id="WP_195000132.1">
    <property type="nucleotide sequence ID" value="NZ_JADLQN010000001.1"/>
</dbReference>
<comment type="caution">
    <text evidence="1">The sequence shown here is derived from an EMBL/GenBank/DDBJ whole genome shotgun (WGS) entry which is preliminary data.</text>
</comment>
<dbReference type="PANTHER" id="PTHR43845">
    <property type="entry name" value="BLR5969 PROTEIN"/>
    <property type="match status" value="1"/>
</dbReference>
<gene>
    <name evidence="1" type="ORF">IU449_01255</name>
</gene>
<dbReference type="SUPFAM" id="SSF56801">
    <property type="entry name" value="Acetyl-CoA synthetase-like"/>
    <property type="match status" value="1"/>
</dbReference>
<keyword evidence="2" id="KW-1185">Reference proteome</keyword>
<dbReference type="InterPro" id="IPR042099">
    <property type="entry name" value="ANL_N_sf"/>
</dbReference>
<reference evidence="1 2" key="1">
    <citation type="submission" date="2020-10" db="EMBL/GenBank/DDBJ databases">
        <title>Identification of Nocardia species via Next-generation sequencing and recognition of intraspecies genetic diversity.</title>
        <authorList>
            <person name="Li P."/>
            <person name="Li P."/>
            <person name="Lu B."/>
        </authorList>
    </citation>
    <scope>NUCLEOTIDE SEQUENCE [LARGE SCALE GENOMIC DNA]</scope>
    <source>
        <strain evidence="1 2">BJ06-0143</strain>
    </source>
</reference>
<dbReference type="Proteomes" id="UP000707731">
    <property type="component" value="Unassembled WGS sequence"/>
</dbReference>
<accession>A0ABS0D8T7</accession>
<proteinExistence type="predicted"/>
<name>A0ABS0D8T7_9NOCA</name>
<evidence type="ECO:0000313" key="2">
    <source>
        <dbReference type="Proteomes" id="UP000707731"/>
    </source>
</evidence>
<protein>
    <submittedName>
        <fullName evidence="1">Phenylacetate--CoA ligase family protein</fullName>
    </submittedName>
</protein>
<evidence type="ECO:0000313" key="1">
    <source>
        <dbReference type="EMBL" id="MBF6353188.1"/>
    </source>
</evidence>